<dbReference type="EMBL" id="JAELXT010000023">
    <property type="protein sequence ID" value="MBJ6127369.1"/>
    <property type="molecule type" value="Genomic_DNA"/>
</dbReference>
<keyword evidence="2" id="KW-1185">Reference proteome</keyword>
<comment type="caution">
    <text evidence="1">The sequence shown here is derived from an EMBL/GenBank/DDBJ whole genome shotgun (WGS) entry which is preliminary data.</text>
</comment>
<dbReference type="Proteomes" id="UP000620670">
    <property type="component" value="Unassembled WGS sequence"/>
</dbReference>
<evidence type="ECO:0008006" key="3">
    <source>
        <dbReference type="Google" id="ProtNLM"/>
    </source>
</evidence>
<feature type="non-terminal residue" evidence="1">
    <location>
        <position position="1"/>
    </location>
</feature>
<evidence type="ECO:0000313" key="2">
    <source>
        <dbReference type="Proteomes" id="UP000620670"/>
    </source>
</evidence>
<sequence length="50" mass="5630">RITPGPLHTQAHIEALTQALVETWKALGLPFSGLVLDLQERTRPERRLQA</sequence>
<name>A0ABS0Y520_9HYPH</name>
<gene>
    <name evidence="1" type="ORF">JAO75_18355</name>
</gene>
<proteinExistence type="predicted"/>
<protein>
    <recommendedName>
        <fullName evidence="3">5-aminolevulinate synthase</fullName>
    </recommendedName>
</protein>
<reference evidence="2" key="1">
    <citation type="submission" date="2020-12" db="EMBL/GenBank/DDBJ databases">
        <title>Hymenobacter sp.</title>
        <authorList>
            <person name="Kim M.K."/>
        </authorList>
    </citation>
    <scope>NUCLEOTIDE SEQUENCE [LARGE SCALE GENOMIC DNA]</scope>
    <source>
        <strain evidence="2">BT325</strain>
    </source>
</reference>
<evidence type="ECO:0000313" key="1">
    <source>
        <dbReference type="EMBL" id="MBJ6127369.1"/>
    </source>
</evidence>
<organism evidence="1 2">
    <name type="scientific">Microvirga splendida</name>
    <dbReference type="NCBI Taxonomy" id="2795727"/>
    <lineage>
        <taxon>Bacteria</taxon>
        <taxon>Pseudomonadati</taxon>
        <taxon>Pseudomonadota</taxon>
        <taxon>Alphaproteobacteria</taxon>
        <taxon>Hyphomicrobiales</taxon>
        <taxon>Methylobacteriaceae</taxon>
        <taxon>Microvirga</taxon>
    </lineage>
</organism>
<accession>A0ABS0Y520</accession>